<accession>A0A1H1ZD82</accession>
<feature type="domain" description="ABC transmembrane type-1" evidence="8">
    <location>
        <begin position="71"/>
        <end position="263"/>
    </location>
</feature>
<comment type="similarity">
    <text evidence="7">Belongs to the binding-protein-dependent transport system permease family.</text>
</comment>
<organism evidence="9 10">
    <name type="scientific">Microlunatus soli</name>
    <dbReference type="NCBI Taxonomy" id="630515"/>
    <lineage>
        <taxon>Bacteria</taxon>
        <taxon>Bacillati</taxon>
        <taxon>Actinomycetota</taxon>
        <taxon>Actinomycetes</taxon>
        <taxon>Propionibacteriales</taxon>
        <taxon>Propionibacteriaceae</taxon>
        <taxon>Microlunatus</taxon>
    </lineage>
</organism>
<evidence type="ECO:0000256" key="7">
    <source>
        <dbReference type="RuleBase" id="RU363032"/>
    </source>
</evidence>
<keyword evidence="3" id="KW-1003">Cell membrane</keyword>
<feature type="transmembrane region" description="Helical" evidence="7">
    <location>
        <begin position="9"/>
        <end position="30"/>
    </location>
</feature>
<dbReference type="Gene3D" id="1.10.3720.10">
    <property type="entry name" value="MetI-like"/>
    <property type="match status" value="1"/>
</dbReference>
<comment type="subcellular location">
    <subcellularLocation>
        <location evidence="1 7">Cell membrane</location>
        <topology evidence="1 7">Multi-pass membrane protein</topology>
    </subcellularLocation>
</comment>
<name>A0A1H1ZD82_9ACTN</name>
<evidence type="ECO:0000256" key="1">
    <source>
        <dbReference type="ARBA" id="ARBA00004651"/>
    </source>
</evidence>
<dbReference type="CDD" id="cd06261">
    <property type="entry name" value="TM_PBP2"/>
    <property type="match status" value="1"/>
</dbReference>
<dbReference type="Pfam" id="PF00528">
    <property type="entry name" value="BPD_transp_1"/>
    <property type="match status" value="1"/>
</dbReference>
<evidence type="ECO:0000256" key="3">
    <source>
        <dbReference type="ARBA" id="ARBA00022475"/>
    </source>
</evidence>
<gene>
    <name evidence="9" type="ORF">SAMN04489812_5144</name>
</gene>
<feature type="transmembrane region" description="Helical" evidence="7">
    <location>
        <begin position="70"/>
        <end position="94"/>
    </location>
</feature>
<dbReference type="STRING" id="630515.SAMN04489812_5144"/>
<sequence>MTSTSRGRLVSYGVVTLITLVMVYPLLWLLGSSFKPDQDIFTSASALPLHPTADNYRTGWSAGDVSFGQYMINSLMVCLLCALGNVVSCSLAAFAFARIRFAGRRVWFGLMMGSIMLPGHVLLVPQYFMFNTLGWIGSYLPLIIPKFLATDAFFVFLMVQFIRGLPAELDEAAELDGCGRYATFARIVLPLTGPAIVTTAVFSFIWTYEDFLTPLIYLNDSFTYTVPIGLNMFIQGLGQSSYGQMLAMSVVSLAPVIIFFLLFQRQLLNGIATTGMKG</sequence>
<dbReference type="AlphaFoldDB" id="A0A1H1ZD82"/>
<protein>
    <submittedName>
        <fullName evidence="9">Carbohydrate ABC transporter membrane protein 2, CUT1 family</fullName>
    </submittedName>
</protein>
<dbReference type="SUPFAM" id="SSF161098">
    <property type="entry name" value="MetI-like"/>
    <property type="match status" value="1"/>
</dbReference>
<dbReference type="PANTHER" id="PTHR43744">
    <property type="entry name" value="ABC TRANSPORTER PERMEASE PROTEIN MG189-RELATED-RELATED"/>
    <property type="match status" value="1"/>
</dbReference>
<keyword evidence="6 7" id="KW-0472">Membrane</keyword>
<dbReference type="RefSeq" id="WP_197679862.1">
    <property type="nucleotide sequence ID" value="NZ_LT629772.1"/>
</dbReference>
<evidence type="ECO:0000256" key="4">
    <source>
        <dbReference type="ARBA" id="ARBA00022692"/>
    </source>
</evidence>
<evidence type="ECO:0000313" key="9">
    <source>
        <dbReference type="EMBL" id="SDT31613.1"/>
    </source>
</evidence>
<keyword evidence="5 7" id="KW-1133">Transmembrane helix</keyword>
<evidence type="ECO:0000256" key="5">
    <source>
        <dbReference type="ARBA" id="ARBA00022989"/>
    </source>
</evidence>
<dbReference type="PROSITE" id="PS50928">
    <property type="entry name" value="ABC_TM1"/>
    <property type="match status" value="1"/>
</dbReference>
<dbReference type="GO" id="GO:0005886">
    <property type="term" value="C:plasma membrane"/>
    <property type="evidence" value="ECO:0007669"/>
    <property type="project" value="UniProtKB-SubCell"/>
</dbReference>
<dbReference type="InterPro" id="IPR000515">
    <property type="entry name" value="MetI-like"/>
</dbReference>
<evidence type="ECO:0000256" key="6">
    <source>
        <dbReference type="ARBA" id="ARBA00023136"/>
    </source>
</evidence>
<proteinExistence type="inferred from homology"/>
<feature type="transmembrane region" description="Helical" evidence="7">
    <location>
        <begin position="183"/>
        <end position="208"/>
    </location>
</feature>
<evidence type="ECO:0000313" key="10">
    <source>
        <dbReference type="Proteomes" id="UP000199103"/>
    </source>
</evidence>
<dbReference type="EMBL" id="LT629772">
    <property type="protein sequence ID" value="SDT31613.1"/>
    <property type="molecule type" value="Genomic_DNA"/>
</dbReference>
<keyword evidence="4 7" id="KW-0812">Transmembrane</keyword>
<evidence type="ECO:0000256" key="2">
    <source>
        <dbReference type="ARBA" id="ARBA00022448"/>
    </source>
</evidence>
<feature type="transmembrane region" description="Helical" evidence="7">
    <location>
        <begin position="242"/>
        <end position="263"/>
    </location>
</feature>
<dbReference type="InterPro" id="IPR035906">
    <property type="entry name" value="MetI-like_sf"/>
</dbReference>
<dbReference type="PANTHER" id="PTHR43744:SF6">
    <property type="entry name" value="ABC TRANSPORTER PERMEASE PROTEIN YESQ-RELATED"/>
    <property type="match status" value="1"/>
</dbReference>
<keyword evidence="10" id="KW-1185">Reference proteome</keyword>
<reference evidence="9 10" key="1">
    <citation type="submission" date="2016-10" db="EMBL/GenBank/DDBJ databases">
        <authorList>
            <person name="de Groot N.N."/>
        </authorList>
    </citation>
    <scope>NUCLEOTIDE SEQUENCE [LARGE SCALE GENOMIC DNA]</scope>
    <source>
        <strain evidence="9 10">DSM 21800</strain>
    </source>
</reference>
<feature type="transmembrane region" description="Helical" evidence="7">
    <location>
        <begin position="106"/>
        <end position="130"/>
    </location>
</feature>
<dbReference type="GO" id="GO:0055085">
    <property type="term" value="P:transmembrane transport"/>
    <property type="evidence" value="ECO:0007669"/>
    <property type="project" value="InterPro"/>
</dbReference>
<dbReference type="Proteomes" id="UP000199103">
    <property type="component" value="Chromosome I"/>
</dbReference>
<feature type="transmembrane region" description="Helical" evidence="7">
    <location>
        <begin position="142"/>
        <end position="162"/>
    </location>
</feature>
<evidence type="ECO:0000259" key="8">
    <source>
        <dbReference type="PROSITE" id="PS50928"/>
    </source>
</evidence>
<keyword evidence="2 7" id="KW-0813">Transport</keyword>